<gene>
    <name evidence="2" type="ORF">C1J01_15270</name>
</gene>
<dbReference type="OrthoDB" id="3681559at2"/>
<protein>
    <recommendedName>
        <fullName evidence="1">SnoaL-like domain-containing protein</fullName>
    </recommendedName>
</protein>
<evidence type="ECO:0000259" key="1">
    <source>
        <dbReference type="Pfam" id="PF12680"/>
    </source>
</evidence>
<evidence type="ECO:0000313" key="3">
    <source>
        <dbReference type="Proteomes" id="UP000249304"/>
    </source>
</evidence>
<dbReference type="InterPro" id="IPR032710">
    <property type="entry name" value="NTF2-like_dom_sf"/>
</dbReference>
<dbReference type="AlphaFoldDB" id="A0A2W2E330"/>
<organism evidence="2 3">
    <name type="scientific">Nonomuraea aridisoli</name>
    <dbReference type="NCBI Taxonomy" id="2070368"/>
    <lineage>
        <taxon>Bacteria</taxon>
        <taxon>Bacillati</taxon>
        <taxon>Actinomycetota</taxon>
        <taxon>Actinomycetes</taxon>
        <taxon>Streptosporangiales</taxon>
        <taxon>Streptosporangiaceae</taxon>
        <taxon>Nonomuraea</taxon>
    </lineage>
</organism>
<sequence>MTAAELVRRALELLVAKDMAAFAGLWAEDGVIEFPFAAPGYPSRVEGRAAIQEYMRGYPDILDVRQIVQETVHQSVDPEVVIVEFEVAGVVAGTGKPYRMRYVAVVTVRDGEIQMYRDYWSPLAAAEALGGVEATNRAFAGGAHE</sequence>
<comment type="caution">
    <text evidence="2">The sequence shown here is derived from an EMBL/GenBank/DDBJ whole genome shotgun (WGS) entry which is preliminary data.</text>
</comment>
<proteinExistence type="predicted"/>
<dbReference type="Proteomes" id="UP000249304">
    <property type="component" value="Unassembled WGS sequence"/>
</dbReference>
<accession>A0A2W2E330</accession>
<name>A0A2W2E330_9ACTN</name>
<feature type="domain" description="SnoaL-like" evidence="1">
    <location>
        <begin position="7"/>
        <end position="113"/>
    </location>
</feature>
<dbReference type="EMBL" id="POUD01000053">
    <property type="protein sequence ID" value="PZG18392.1"/>
    <property type="molecule type" value="Genomic_DNA"/>
</dbReference>
<dbReference type="SUPFAM" id="SSF54427">
    <property type="entry name" value="NTF2-like"/>
    <property type="match status" value="1"/>
</dbReference>
<keyword evidence="3" id="KW-1185">Reference proteome</keyword>
<dbReference type="Gene3D" id="3.10.450.50">
    <property type="match status" value="1"/>
</dbReference>
<evidence type="ECO:0000313" key="2">
    <source>
        <dbReference type="EMBL" id="PZG18392.1"/>
    </source>
</evidence>
<reference evidence="2 3" key="1">
    <citation type="submission" date="2018-01" db="EMBL/GenBank/DDBJ databases">
        <title>Draft genome sequence of Nonomuraea sp. KC333.</title>
        <authorList>
            <person name="Sahin N."/>
            <person name="Saygin H."/>
            <person name="Ay H."/>
        </authorList>
    </citation>
    <scope>NUCLEOTIDE SEQUENCE [LARGE SCALE GENOMIC DNA]</scope>
    <source>
        <strain evidence="2 3">KC333</strain>
    </source>
</reference>
<dbReference type="CDD" id="cd00531">
    <property type="entry name" value="NTF2_like"/>
    <property type="match status" value="1"/>
</dbReference>
<dbReference type="InterPro" id="IPR037401">
    <property type="entry name" value="SnoaL-like"/>
</dbReference>
<dbReference type="RefSeq" id="WP_111179631.1">
    <property type="nucleotide sequence ID" value="NZ_POUD01000053.1"/>
</dbReference>
<dbReference type="Pfam" id="PF12680">
    <property type="entry name" value="SnoaL_2"/>
    <property type="match status" value="1"/>
</dbReference>